<keyword evidence="5" id="KW-1185">Reference proteome</keyword>
<dbReference type="Pfam" id="PF13949">
    <property type="entry name" value="ALIX_LYPXL_bnd"/>
    <property type="match status" value="1"/>
</dbReference>
<evidence type="ECO:0000256" key="2">
    <source>
        <dbReference type="SAM" id="Coils"/>
    </source>
</evidence>
<gene>
    <name evidence="4" type="ORF">RHIMIDRAFT_281973</name>
</gene>
<dbReference type="InterPro" id="IPR025304">
    <property type="entry name" value="ALIX_V_dom"/>
</dbReference>
<dbReference type="GO" id="GO:0005768">
    <property type="term" value="C:endosome"/>
    <property type="evidence" value="ECO:0007669"/>
    <property type="project" value="TreeGrafter"/>
</dbReference>
<evidence type="ECO:0000313" key="5">
    <source>
        <dbReference type="Proteomes" id="UP000242254"/>
    </source>
</evidence>
<dbReference type="Gene3D" id="1.20.140.50">
    <property type="entry name" value="alix/aip1 like domains"/>
    <property type="match status" value="1"/>
</dbReference>
<dbReference type="PANTHER" id="PTHR23030">
    <property type="entry name" value="PCD6 INTERACTING PROTEIN-RELATED"/>
    <property type="match status" value="1"/>
</dbReference>
<name>A0A2G4SUG9_RHIZD</name>
<reference evidence="4 5" key="1">
    <citation type="journal article" date="2016" name="Proc. Natl. Acad. Sci. U.S.A.">
        <title>Lipid metabolic changes in an early divergent fungus govern the establishment of a mutualistic symbiosis with endobacteria.</title>
        <authorList>
            <person name="Lastovetsky O.A."/>
            <person name="Gaspar M.L."/>
            <person name="Mondo S.J."/>
            <person name="LaButti K.M."/>
            <person name="Sandor L."/>
            <person name="Grigoriev I.V."/>
            <person name="Henry S.A."/>
            <person name="Pawlowska T.E."/>
        </authorList>
    </citation>
    <scope>NUCLEOTIDE SEQUENCE [LARGE SCALE GENOMIC DNA]</scope>
    <source>
        <strain evidence="4 5">ATCC 52813</strain>
    </source>
</reference>
<dbReference type="InterPro" id="IPR004328">
    <property type="entry name" value="BRO1_dom"/>
</dbReference>
<organism evidence="4 5">
    <name type="scientific">Rhizopus microsporus ATCC 52813</name>
    <dbReference type="NCBI Taxonomy" id="1340429"/>
    <lineage>
        <taxon>Eukaryota</taxon>
        <taxon>Fungi</taxon>
        <taxon>Fungi incertae sedis</taxon>
        <taxon>Mucoromycota</taxon>
        <taxon>Mucoromycotina</taxon>
        <taxon>Mucoromycetes</taxon>
        <taxon>Mucorales</taxon>
        <taxon>Mucorineae</taxon>
        <taxon>Rhizopodaceae</taxon>
        <taxon>Rhizopus</taxon>
    </lineage>
</organism>
<dbReference type="Proteomes" id="UP000242254">
    <property type="component" value="Unassembled WGS sequence"/>
</dbReference>
<dbReference type="Gene3D" id="1.20.120.560">
    <property type="entry name" value="alix/aip1 in complex with the ypdl late domain"/>
    <property type="match status" value="1"/>
</dbReference>
<evidence type="ECO:0000259" key="3">
    <source>
        <dbReference type="PROSITE" id="PS51180"/>
    </source>
</evidence>
<feature type="coiled-coil region" evidence="2">
    <location>
        <begin position="560"/>
        <end position="597"/>
    </location>
</feature>
<dbReference type="Gene3D" id="1.25.40.280">
    <property type="entry name" value="alix/aip1 like domains"/>
    <property type="match status" value="1"/>
</dbReference>
<dbReference type="EMBL" id="KZ303849">
    <property type="protein sequence ID" value="PHZ12423.1"/>
    <property type="molecule type" value="Genomic_DNA"/>
</dbReference>
<keyword evidence="2" id="KW-0175">Coiled coil</keyword>
<dbReference type="PROSITE" id="PS51180">
    <property type="entry name" value="BRO1"/>
    <property type="match status" value="1"/>
</dbReference>
<accession>A0A2G4SUG9</accession>
<dbReference type="GeneID" id="35444037"/>
<proteinExistence type="inferred from homology"/>
<dbReference type="AlphaFoldDB" id="A0A2G4SUG9"/>
<sequence length="749" mass="86011">MERQEVNFISIPIKKPDKLSWFSALTKYITESYAEDAKKYNQDCNLLDSLRQRCLEQEQVENPLVLEDLSIYFNQLSFLGSKFPSDIGLDISWYPLFSSKDHPYCPDVLSNLNYEKSCVLLRMAAFYSILGTMQSSVSTEGIRKACQHFQHAAGCLKYIQSDLISELRAAPPRDFELLDALIALMIAQAHECVWQKAVMEHMKYGTVARLAVKASDYYESFLSNCNSLVPDYWKTIGEIKYNYFKAVAQYQKANEAISSGRYGEEIARLYLAKSNNAAAIQKLSELINPTLHPSFVQQIHTLDHSIDRDLIRAEKDNDVVYMETVPQPNQLAPILRSDMAKPILPSFILDPSYWLVLTERPNDSLFIKRPLFEKLVPFAVHQAVSVYNDKKNYIVHNDIIEKNSVLEQEYQKVITELRLPYSLDIIDTLPKELLSYAEEVQDLGGIQTLNDMLHKIQNMSKKALGLIEEGFNALEEENEQDAMLSKQYGKLWSRPTSRVLTQNLLTMGTQYNDTIQAAQKADRIVQAKVANWGKAIAMLSRPSADILSHLPQLQPEDELHAQITQLLTQLRRQLELLEKNAKDRQDVEKEVKKIAEKDDISDALLSRCQELTKGSPIVKIQVEQFSDVFESYLKKYQSHQASLQQHAHEQDEIIYQLRQLHMQLNAMVSNVPVLIKREKAISNLEAAYSKIKEIRTNLVEGIKFYSNYIDILNQFKKECTDFCLARRMEAADLSRDHNPAKLLLYSNKK</sequence>
<comment type="similarity">
    <text evidence="1">Belongs to the palA/RIM20 family.</text>
</comment>
<evidence type="ECO:0000313" key="4">
    <source>
        <dbReference type="EMBL" id="PHZ12423.1"/>
    </source>
</evidence>
<protein>
    <submittedName>
        <fullName evidence="4">BRO1-domain-containing protein</fullName>
    </submittedName>
</protein>
<dbReference type="PANTHER" id="PTHR23030:SF39">
    <property type="entry name" value="PROGRAMMED CELL DEATH 6-INTERACTING PROTEIN"/>
    <property type="match status" value="1"/>
</dbReference>
<dbReference type="InterPro" id="IPR038499">
    <property type="entry name" value="BRO1_sf"/>
</dbReference>
<dbReference type="STRING" id="1340429.A0A2G4SUG9"/>
<feature type="domain" description="BRO1" evidence="3">
    <location>
        <begin position="7"/>
        <end position="410"/>
    </location>
</feature>
<dbReference type="Pfam" id="PF03097">
    <property type="entry name" value="BRO1"/>
    <property type="match status" value="1"/>
</dbReference>
<dbReference type="SMART" id="SM01041">
    <property type="entry name" value="BRO1"/>
    <property type="match status" value="1"/>
</dbReference>
<dbReference type="RefSeq" id="XP_023466131.1">
    <property type="nucleotide sequence ID" value="XM_023613048.1"/>
</dbReference>
<evidence type="ECO:0000256" key="1">
    <source>
        <dbReference type="ARBA" id="ARBA00038154"/>
    </source>
</evidence>